<sequence>DCSKLKTTFGWKPRWNFDTAIEKSVEWSKVYAAGGDVVACMDKEIEEFFA</sequence>
<reference evidence="1 2" key="1">
    <citation type="submission" date="2018-08" db="EMBL/GenBank/DDBJ databases">
        <title>A genome reference for cultivated species of the human gut microbiota.</title>
        <authorList>
            <person name="Zou Y."/>
            <person name="Xue W."/>
            <person name="Luo G."/>
        </authorList>
    </citation>
    <scope>NUCLEOTIDE SEQUENCE [LARGE SCALE GENOMIC DNA]</scope>
    <source>
        <strain evidence="1 2">AM32-2AC</strain>
    </source>
</reference>
<organism evidence="1 2">
    <name type="scientific">Lachnospira eligens</name>
    <dbReference type="NCBI Taxonomy" id="39485"/>
    <lineage>
        <taxon>Bacteria</taxon>
        <taxon>Bacillati</taxon>
        <taxon>Bacillota</taxon>
        <taxon>Clostridia</taxon>
        <taxon>Lachnospirales</taxon>
        <taxon>Lachnospiraceae</taxon>
        <taxon>Lachnospira</taxon>
    </lineage>
</organism>
<gene>
    <name evidence="1" type="ORF">DW811_14680</name>
</gene>
<dbReference type="Proteomes" id="UP000284794">
    <property type="component" value="Unassembled WGS sequence"/>
</dbReference>
<dbReference type="AlphaFoldDB" id="A0A414D485"/>
<name>A0A414D485_9FIRM</name>
<dbReference type="Gene3D" id="3.90.25.10">
    <property type="entry name" value="UDP-galactose 4-epimerase, domain 1"/>
    <property type="match status" value="1"/>
</dbReference>
<evidence type="ECO:0000313" key="2">
    <source>
        <dbReference type="Proteomes" id="UP000284794"/>
    </source>
</evidence>
<proteinExistence type="predicted"/>
<protein>
    <submittedName>
        <fullName evidence="1">CDP-glucose 4,6-dehydratase</fullName>
    </submittedName>
</protein>
<accession>A0A414D485</accession>
<comment type="caution">
    <text evidence="1">The sequence shown here is derived from an EMBL/GenBank/DDBJ whole genome shotgun (WGS) entry which is preliminary data.</text>
</comment>
<dbReference type="EMBL" id="QSIS01000044">
    <property type="protein sequence ID" value="RHD03602.1"/>
    <property type="molecule type" value="Genomic_DNA"/>
</dbReference>
<evidence type="ECO:0000313" key="1">
    <source>
        <dbReference type="EMBL" id="RHD03602.1"/>
    </source>
</evidence>
<feature type="non-terminal residue" evidence="1">
    <location>
        <position position="1"/>
    </location>
</feature>